<dbReference type="InParanoid" id="B7PB28"/>
<organism>
    <name type="scientific">Ixodes scapularis</name>
    <name type="common">Black-legged tick</name>
    <name type="synonym">Deer tick</name>
    <dbReference type="NCBI Taxonomy" id="6945"/>
    <lineage>
        <taxon>Eukaryota</taxon>
        <taxon>Metazoa</taxon>
        <taxon>Ecdysozoa</taxon>
        <taxon>Arthropoda</taxon>
        <taxon>Chelicerata</taxon>
        <taxon>Arachnida</taxon>
        <taxon>Acari</taxon>
        <taxon>Parasitiformes</taxon>
        <taxon>Ixodida</taxon>
        <taxon>Ixodoidea</taxon>
        <taxon>Ixodidae</taxon>
        <taxon>Ixodinae</taxon>
        <taxon>Ixodes</taxon>
    </lineage>
</organism>
<proteinExistence type="predicted"/>
<reference evidence="3" key="2">
    <citation type="submission" date="2020-05" db="UniProtKB">
        <authorList>
            <consortium name="EnsemblMetazoa"/>
        </authorList>
    </citation>
    <scope>IDENTIFICATION</scope>
    <source>
        <strain evidence="3">wikel</strain>
    </source>
</reference>
<feature type="compositionally biased region" description="Polar residues" evidence="1">
    <location>
        <begin position="14"/>
        <end position="50"/>
    </location>
</feature>
<protein>
    <submittedName>
        <fullName evidence="2 3">Uncharacterized protein</fullName>
    </submittedName>
</protein>
<dbReference type="VEuPathDB" id="VectorBase:ISCI017533"/>
<sequence length="100" mass="9878">GSTGPSGNFVFSRRATSPSSTEVRTVSGASPELATSCSSGNSNATESNSFIDPGSASPTVVVGNSLMSLVSTELGFHLSADAHAPSVKSYGSVVCSSSSS</sequence>
<evidence type="ECO:0000313" key="3">
    <source>
        <dbReference type="EnsemblMetazoa" id="ISCW017533-PA"/>
    </source>
</evidence>
<dbReference type="EnsemblMetazoa" id="ISCW017533-RA">
    <property type="protein sequence ID" value="ISCW017533-PA"/>
    <property type="gene ID" value="ISCW017533"/>
</dbReference>
<reference evidence="2 4" key="1">
    <citation type="submission" date="2008-03" db="EMBL/GenBank/DDBJ databases">
        <title>Annotation of Ixodes scapularis.</title>
        <authorList>
            <consortium name="Ixodes scapularis Genome Project Consortium"/>
            <person name="Caler E."/>
            <person name="Hannick L.I."/>
            <person name="Bidwell S."/>
            <person name="Joardar V."/>
            <person name="Thiagarajan M."/>
            <person name="Amedeo P."/>
            <person name="Galinsky K.J."/>
            <person name="Schobel S."/>
            <person name="Inman J."/>
            <person name="Hostetler J."/>
            <person name="Miller J."/>
            <person name="Hammond M."/>
            <person name="Megy K."/>
            <person name="Lawson D."/>
            <person name="Kodira C."/>
            <person name="Sutton G."/>
            <person name="Meyer J."/>
            <person name="Hill C.A."/>
            <person name="Birren B."/>
            <person name="Nene V."/>
            <person name="Collins F."/>
            <person name="Alarcon-Chaidez F."/>
            <person name="Wikel S."/>
            <person name="Strausberg R."/>
        </authorList>
    </citation>
    <scope>NUCLEOTIDE SEQUENCE [LARGE SCALE GENOMIC DNA]</scope>
    <source>
        <strain evidence="4">Wikel</strain>
        <strain evidence="2">Wikel colony</strain>
    </source>
</reference>
<evidence type="ECO:0000313" key="2">
    <source>
        <dbReference type="EMBL" id="EEC03800.1"/>
    </source>
</evidence>
<dbReference type="Proteomes" id="UP000001555">
    <property type="component" value="Unassembled WGS sequence"/>
</dbReference>
<accession>B7PB28</accession>
<feature type="region of interest" description="Disordered" evidence="1">
    <location>
        <begin position="1"/>
        <end position="55"/>
    </location>
</feature>
<keyword evidence="4" id="KW-1185">Reference proteome</keyword>
<name>B7PB28_IXOSC</name>
<feature type="non-terminal residue" evidence="2">
    <location>
        <position position="1"/>
    </location>
</feature>
<dbReference type="PaxDb" id="6945-B7PB28"/>
<evidence type="ECO:0000313" key="4">
    <source>
        <dbReference type="Proteomes" id="UP000001555"/>
    </source>
</evidence>
<gene>
    <name evidence="2" type="ORF">IscW_ISCW017533</name>
</gene>
<dbReference type="EMBL" id="DS674345">
    <property type="protein sequence ID" value="EEC03800.1"/>
    <property type="molecule type" value="Genomic_DNA"/>
</dbReference>
<evidence type="ECO:0000256" key="1">
    <source>
        <dbReference type="SAM" id="MobiDB-lite"/>
    </source>
</evidence>
<dbReference type="HOGENOM" id="CLU_2313112_0_0_1"/>
<feature type="non-terminal residue" evidence="2">
    <location>
        <position position="100"/>
    </location>
</feature>
<dbReference type="VEuPathDB" id="VectorBase:ISCW017533"/>
<dbReference type="AlphaFoldDB" id="B7PB28"/>
<dbReference type="EMBL" id="ABJB010143725">
    <property type="status" value="NOT_ANNOTATED_CDS"/>
    <property type="molecule type" value="Genomic_DNA"/>
</dbReference>